<dbReference type="InterPro" id="IPR011009">
    <property type="entry name" value="Kinase-like_dom_sf"/>
</dbReference>
<organism evidence="2 3">
    <name type="scientific">Clostridium fallax</name>
    <dbReference type="NCBI Taxonomy" id="1533"/>
    <lineage>
        <taxon>Bacteria</taxon>
        <taxon>Bacillati</taxon>
        <taxon>Bacillota</taxon>
        <taxon>Clostridia</taxon>
        <taxon>Eubacteriales</taxon>
        <taxon>Clostridiaceae</taxon>
        <taxon>Clostridium</taxon>
    </lineage>
</organism>
<dbReference type="InterPro" id="IPR029044">
    <property type="entry name" value="Nucleotide-diphossugar_trans"/>
</dbReference>
<dbReference type="CDD" id="cd02523">
    <property type="entry name" value="PC_cytidylyltransferase"/>
    <property type="match status" value="1"/>
</dbReference>
<dbReference type="Pfam" id="PF12804">
    <property type="entry name" value="NTP_transf_3"/>
    <property type="match status" value="1"/>
</dbReference>
<dbReference type="GO" id="GO:0016779">
    <property type="term" value="F:nucleotidyltransferase activity"/>
    <property type="evidence" value="ECO:0007669"/>
    <property type="project" value="UniProtKB-ARBA"/>
</dbReference>
<dbReference type="SUPFAM" id="SSF46785">
    <property type="entry name" value="Winged helix' DNA-binding domain"/>
    <property type="match status" value="1"/>
</dbReference>
<dbReference type="Gene3D" id="1.10.10.10">
    <property type="entry name" value="Winged helix-like DNA-binding domain superfamily/Winged helix DNA-binding domain"/>
    <property type="match status" value="1"/>
</dbReference>
<proteinExistence type="predicted"/>
<dbReference type="GO" id="GO:0016301">
    <property type="term" value="F:kinase activity"/>
    <property type="evidence" value="ECO:0007669"/>
    <property type="project" value="UniProtKB-KW"/>
</dbReference>
<keyword evidence="2" id="KW-0808">Transferase</keyword>
<protein>
    <submittedName>
        <fullName evidence="2">Thiamine kinase</fullName>
    </submittedName>
</protein>
<dbReference type="InterPro" id="IPR025877">
    <property type="entry name" value="MobA-like_NTP_Trfase"/>
</dbReference>
<dbReference type="InterPro" id="IPR017190">
    <property type="entry name" value="Bifunc_CCT/choline_kinase"/>
</dbReference>
<dbReference type="Gene3D" id="3.30.200.20">
    <property type="entry name" value="Phosphorylase Kinase, domain 1"/>
    <property type="match status" value="1"/>
</dbReference>
<evidence type="ECO:0000259" key="1">
    <source>
        <dbReference type="Pfam" id="PF12804"/>
    </source>
</evidence>
<dbReference type="RefSeq" id="WP_072894821.1">
    <property type="nucleotide sequence ID" value="NZ_FQVM01000008.1"/>
</dbReference>
<dbReference type="OrthoDB" id="9803871at2"/>
<evidence type="ECO:0000313" key="2">
    <source>
        <dbReference type="EMBL" id="SHE70484.1"/>
    </source>
</evidence>
<dbReference type="Gene3D" id="3.90.550.10">
    <property type="entry name" value="Spore Coat Polysaccharide Biosynthesis Protein SpsA, Chain A"/>
    <property type="match status" value="1"/>
</dbReference>
<dbReference type="STRING" id="1533.SAMN05443638_10868"/>
<evidence type="ECO:0000313" key="3">
    <source>
        <dbReference type="Proteomes" id="UP000184035"/>
    </source>
</evidence>
<gene>
    <name evidence="2" type="ORF">SAMN05443638_10868</name>
</gene>
<dbReference type="PANTHER" id="PTHR40086">
    <property type="entry name" value="PHOSPHOTRANSFERASE YTMP-RELATED"/>
    <property type="match status" value="1"/>
</dbReference>
<dbReference type="Gene3D" id="3.90.1200.10">
    <property type="match status" value="1"/>
</dbReference>
<dbReference type="InterPro" id="IPR036388">
    <property type="entry name" value="WH-like_DNA-bd_sf"/>
</dbReference>
<dbReference type="PIRSF" id="PIRSF037383">
    <property type="entry name" value="LicCA"/>
    <property type="match status" value="1"/>
</dbReference>
<dbReference type="Proteomes" id="UP000184035">
    <property type="component" value="Unassembled WGS sequence"/>
</dbReference>
<sequence length="615" mass="71788">MEKEIELLDLINNNKNLSQRDLSKLLNISLGKVNNLINYFEEQEVITINKVNRHTEYRLTEKGISILEDILKQNSNKRIKLHEDGFKKVKQAVILAAGERSGFGKPVGTLEIEETTIIERTLDILKENGIEKIVIVLGYASEYYDEIVKKRNLLVVKNDRYKWTGTMASLAAASEYLDDDFILVESDVIYEERAISDMLNNPNRDCILVTSETGSGDEAFVEIRDERVVKISKDIHMFNKIDGEMVGIIKLSYEVYKKMLKDFEGNKNPYLNYEYSLLDIGKNYKIGYTKIDDLVWYEVDNIRHYKKVINRIYSLIKRREIEIKSNIIKGYLKDALNLEEKQIGSITPAGGMTNKNYKIYIDEKPYVLRIPGNGTEEMINRKYEKINANLAVSLGLDKNILYMNDETGIKVAEFIKNAETLNSTTAKREDNMKLVSNLLKRLHNSNITMENIFNPFDLMLYYEELALKYKGKFYHDYHVIKDKVFKLKDKFYSLNKKLYPCHNDTLPDNFVKDSDGNMYLIDWEYSGLNDPMWDVAAHMLEAGFNNDEEELFLDIYFNGKLTKELEERILLNKICQDFLWALWTILKEARGDDFGTYGIDRYERAINNLSRFYKE</sequence>
<dbReference type="AlphaFoldDB" id="A0A1M4VN79"/>
<dbReference type="EMBL" id="FQVM01000008">
    <property type="protein sequence ID" value="SHE70484.1"/>
    <property type="molecule type" value="Genomic_DNA"/>
</dbReference>
<dbReference type="SUPFAM" id="SSF56112">
    <property type="entry name" value="Protein kinase-like (PK-like)"/>
    <property type="match status" value="1"/>
</dbReference>
<accession>A0A1M4VN79</accession>
<dbReference type="Pfam" id="PF01633">
    <property type="entry name" value="Choline_kinase"/>
    <property type="match status" value="1"/>
</dbReference>
<dbReference type="Pfam" id="PF13412">
    <property type="entry name" value="HTH_24"/>
    <property type="match status" value="1"/>
</dbReference>
<name>A0A1M4VN79_9CLOT</name>
<keyword evidence="2" id="KW-0418">Kinase</keyword>
<reference evidence="2 3" key="1">
    <citation type="submission" date="2016-11" db="EMBL/GenBank/DDBJ databases">
        <authorList>
            <person name="Jaros S."/>
            <person name="Januszkiewicz K."/>
            <person name="Wedrychowicz H."/>
        </authorList>
    </citation>
    <scope>NUCLEOTIDE SEQUENCE [LARGE SCALE GENOMIC DNA]</scope>
    <source>
        <strain evidence="2 3">DSM 2631</strain>
    </source>
</reference>
<dbReference type="PANTHER" id="PTHR40086:SF1">
    <property type="entry name" value="CELL CYCLE REGULATOR CCRZ"/>
    <property type="match status" value="1"/>
</dbReference>
<dbReference type="InterPro" id="IPR036390">
    <property type="entry name" value="WH_DNA-bd_sf"/>
</dbReference>
<feature type="domain" description="MobA-like NTP transferase" evidence="1">
    <location>
        <begin position="92"/>
        <end position="211"/>
    </location>
</feature>
<dbReference type="InterPro" id="IPR052077">
    <property type="entry name" value="CcrZ_PhaseVar_Mediator"/>
</dbReference>
<dbReference type="CDD" id="cd05151">
    <property type="entry name" value="ChoK-like"/>
    <property type="match status" value="1"/>
</dbReference>
<dbReference type="SUPFAM" id="SSF53448">
    <property type="entry name" value="Nucleotide-diphospho-sugar transferases"/>
    <property type="match status" value="1"/>
</dbReference>
<keyword evidence="3" id="KW-1185">Reference proteome</keyword>